<dbReference type="PANTHER" id="PTHR21272:SF3">
    <property type="entry name" value="CATABOLIC 3-DEHYDROQUINASE"/>
    <property type="match status" value="1"/>
</dbReference>
<dbReference type="NCBIfam" id="TIGR01088">
    <property type="entry name" value="aroQ"/>
    <property type="match status" value="1"/>
</dbReference>
<evidence type="ECO:0000256" key="3">
    <source>
        <dbReference type="ARBA" id="ARBA00011037"/>
    </source>
</evidence>
<evidence type="ECO:0000256" key="8">
    <source>
        <dbReference type="HAMAP-Rule" id="MF_00169"/>
    </source>
</evidence>
<evidence type="ECO:0000256" key="10">
    <source>
        <dbReference type="PIRSR" id="PIRSR001399-2"/>
    </source>
</evidence>
<dbReference type="Proteomes" id="UP000008805">
    <property type="component" value="Chromosome"/>
</dbReference>
<evidence type="ECO:0000256" key="1">
    <source>
        <dbReference type="ARBA" id="ARBA00001864"/>
    </source>
</evidence>
<dbReference type="EMBL" id="FP929047">
    <property type="protein sequence ID" value="CBL04207.1"/>
    <property type="molecule type" value="Genomic_DNA"/>
</dbReference>
<evidence type="ECO:0000313" key="13">
    <source>
        <dbReference type="Proteomes" id="UP000008805"/>
    </source>
</evidence>
<accession>D6E910</accession>
<comment type="subunit">
    <text evidence="4 8">Homododecamer.</text>
</comment>
<dbReference type="AlphaFoldDB" id="D6E910"/>
<feature type="active site" description="Proton donor" evidence="8 9">
    <location>
        <position position="102"/>
    </location>
</feature>
<dbReference type="HOGENOM" id="CLU_090968_2_0_11"/>
<keyword evidence="7 8" id="KW-0456">Lyase</keyword>
<dbReference type="GO" id="GO:0008652">
    <property type="term" value="P:amino acid biosynthetic process"/>
    <property type="evidence" value="ECO:0007669"/>
    <property type="project" value="UniProtKB-KW"/>
</dbReference>
<reference evidence="12 13" key="1">
    <citation type="submission" date="2010-03" db="EMBL/GenBank/DDBJ databases">
        <title>The genome sequence of Gordonibacter pamelaeae 7-10-1-bT.</title>
        <authorList>
            <consortium name="metaHIT consortium -- http://www.metahit.eu/"/>
            <person name="Pajon A."/>
            <person name="Turner K."/>
            <person name="Parkhill J."/>
            <person name="Timmis K."/>
            <person name="Oxley A."/>
            <person name="Wurdemann D."/>
        </authorList>
    </citation>
    <scope>NUCLEOTIDE SEQUENCE [LARGE SCALE GENOMIC DNA]</scope>
    <source>
        <strain evidence="13">7-10-1-b</strain>
    </source>
</reference>
<dbReference type="InterPro" id="IPR001874">
    <property type="entry name" value="DHquinase_II"/>
</dbReference>
<dbReference type="PIRSF" id="PIRSF001399">
    <property type="entry name" value="DHquinase_II"/>
    <property type="match status" value="1"/>
</dbReference>
<comment type="catalytic activity">
    <reaction evidence="1 8">
        <text>3-dehydroquinate = 3-dehydroshikimate + H2O</text>
        <dbReference type="Rhea" id="RHEA:21096"/>
        <dbReference type="ChEBI" id="CHEBI:15377"/>
        <dbReference type="ChEBI" id="CHEBI:16630"/>
        <dbReference type="ChEBI" id="CHEBI:32364"/>
        <dbReference type="EC" id="4.2.1.10"/>
    </reaction>
</comment>
<dbReference type="GO" id="GO:0003855">
    <property type="term" value="F:3-dehydroquinate dehydratase activity"/>
    <property type="evidence" value="ECO:0007669"/>
    <property type="project" value="UniProtKB-UniRule"/>
</dbReference>
<evidence type="ECO:0000313" key="12">
    <source>
        <dbReference type="EMBL" id="CBL04207.1"/>
    </source>
</evidence>
<dbReference type="SUPFAM" id="SSF52304">
    <property type="entry name" value="Type II 3-dehydroquinate dehydratase"/>
    <property type="match status" value="1"/>
</dbReference>
<dbReference type="CDD" id="cd00466">
    <property type="entry name" value="DHQase_II"/>
    <property type="match status" value="1"/>
</dbReference>
<sequence>MLMKRILVLNGPNLNLLGVREPDVYGTVTLADIEREVAAYAAERGATVDCFQSNHEGVLIDRLHAARGVYDGIVYNPGAHTHYSYALRDAVSSIDVPTVEVHLSDISSREDFRKVSVIAPVCIAQIKGKGKEGYKEAVDVLLGR</sequence>
<dbReference type="PROSITE" id="PS01029">
    <property type="entry name" value="DEHYDROQUINASE_II"/>
    <property type="match status" value="1"/>
</dbReference>
<dbReference type="NCBIfam" id="NF003807">
    <property type="entry name" value="PRK05395.1-4"/>
    <property type="match status" value="1"/>
</dbReference>
<comment type="similarity">
    <text evidence="3 8">Belongs to the type-II 3-dehydroquinase family.</text>
</comment>
<dbReference type="PATRIC" id="fig|657308.3.peg.1295"/>
<dbReference type="InterPro" id="IPR036441">
    <property type="entry name" value="DHquinase_II_sf"/>
</dbReference>
<dbReference type="HAMAP" id="MF_00169">
    <property type="entry name" value="AroQ"/>
    <property type="match status" value="1"/>
</dbReference>
<evidence type="ECO:0000256" key="5">
    <source>
        <dbReference type="ARBA" id="ARBA00012060"/>
    </source>
</evidence>
<dbReference type="GO" id="GO:0009073">
    <property type="term" value="P:aromatic amino acid family biosynthetic process"/>
    <property type="evidence" value="ECO:0007669"/>
    <property type="project" value="UniProtKB-KW"/>
</dbReference>
<evidence type="ECO:0000256" key="11">
    <source>
        <dbReference type="PIRSR" id="PIRSR001399-3"/>
    </source>
</evidence>
<dbReference type="Pfam" id="PF01220">
    <property type="entry name" value="DHquinase_II"/>
    <property type="match status" value="1"/>
</dbReference>
<dbReference type="EC" id="4.2.1.10" evidence="5 8"/>
<dbReference type="InterPro" id="IPR018509">
    <property type="entry name" value="DHquinase_II_CS"/>
</dbReference>
<feature type="binding site" evidence="8 10">
    <location>
        <position position="89"/>
    </location>
    <ligand>
        <name>substrate</name>
    </ligand>
</feature>
<organism evidence="12 13">
    <name type="scientific">Gordonibacter pamelaeae 7-10-1-b</name>
    <dbReference type="NCBI Taxonomy" id="657308"/>
    <lineage>
        <taxon>Bacteria</taxon>
        <taxon>Bacillati</taxon>
        <taxon>Actinomycetota</taxon>
        <taxon>Coriobacteriia</taxon>
        <taxon>Eggerthellales</taxon>
        <taxon>Eggerthellaceae</taxon>
        <taxon>Gordonibacter</taxon>
    </lineage>
</organism>
<feature type="site" description="Transition state stabilizer" evidence="8 11">
    <location>
        <position position="20"/>
    </location>
</feature>
<dbReference type="Gene3D" id="3.40.50.9100">
    <property type="entry name" value="Dehydroquinase, class II"/>
    <property type="match status" value="1"/>
</dbReference>
<keyword evidence="6 8" id="KW-0057">Aromatic amino acid biosynthesis</keyword>
<dbReference type="PANTHER" id="PTHR21272">
    <property type="entry name" value="CATABOLIC 3-DEHYDROQUINASE"/>
    <property type="match status" value="1"/>
</dbReference>
<keyword evidence="13" id="KW-1185">Reference proteome</keyword>
<evidence type="ECO:0000256" key="7">
    <source>
        <dbReference type="ARBA" id="ARBA00023239"/>
    </source>
</evidence>
<comment type="pathway">
    <text evidence="2 8">Metabolic intermediate biosynthesis; chorismate biosynthesis; chorismate from D-erythrose 4-phosphate and phosphoenolpyruvate: step 3/7.</text>
</comment>
<protein>
    <recommendedName>
        <fullName evidence="5 8">3-dehydroquinate dehydratase</fullName>
        <shortName evidence="8">3-dehydroquinase</shortName>
        <ecNumber evidence="5 8">4.2.1.10</ecNumber>
    </recommendedName>
    <alternativeName>
        <fullName evidence="8">Type II DHQase</fullName>
    </alternativeName>
</protein>
<comment type="function">
    <text evidence="8">Catalyzes a trans-dehydration via an enolate intermediate.</text>
</comment>
<feature type="binding site" evidence="8 10">
    <location>
        <begin position="103"/>
        <end position="104"/>
    </location>
    <ligand>
        <name>substrate</name>
    </ligand>
</feature>
<dbReference type="GO" id="GO:0009423">
    <property type="term" value="P:chorismate biosynthetic process"/>
    <property type="evidence" value="ECO:0007669"/>
    <property type="project" value="UniProtKB-UniRule"/>
</dbReference>
<feature type="binding site" evidence="8 10">
    <location>
        <position position="76"/>
    </location>
    <ligand>
        <name>substrate</name>
    </ligand>
</feature>
<gene>
    <name evidence="8" type="primary">aroQ</name>
    <name evidence="12" type="ORF">GPA_17300</name>
</gene>
<dbReference type="GO" id="GO:0019631">
    <property type="term" value="P:quinate catabolic process"/>
    <property type="evidence" value="ECO:0007669"/>
    <property type="project" value="TreeGrafter"/>
</dbReference>
<dbReference type="NCBIfam" id="NF003806">
    <property type="entry name" value="PRK05395.1-3"/>
    <property type="match status" value="1"/>
</dbReference>
<feature type="binding site" evidence="8 10">
    <location>
        <position position="82"/>
    </location>
    <ligand>
        <name>substrate</name>
    </ligand>
</feature>
<evidence type="ECO:0000256" key="2">
    <source>
        <dbReference type="ARBA" id="ARBA00004902"/>
    </source>
</evidence>
<name>D6E910_9ACTN</name>
<keyword evidence="8" id="KW-0028">Amino-acid biosynthesis</keyword>
<proteinExistence type="inferred from homology"/>
<evidence type="ECO:0000256" key="6">
    <source>
        <dbReference type="ARBA" id="ARBA00023141"/>
    </source>
</evidence>
<reference evidence="12 13" key="2">
    <citation type="submission" date="2010-03" db="EMBL/GenBank/DDBJ databases">
        <authorList>
            <person name="Pajon A."/>
        </authorList>
    </citation>
    <scope>NUCLEOTIDE SEQUENCE [LARGE SCALE GENOMIC DNA]</scope>
    <source>
        <strain evidence="13">7-10-1-b</strain>
    </source>
</reference>
<evidence type="ECO:0000256" key="4">
    <source>
        <dbReference type="ARBA" id="ARBA00011193"/>
    </source>
</evidence>
<feature type="active site" description="Proton acceptor" evidence="8 9">
    <location>
        <position position="25"/>
    </location>
</feature>
<dbReference type="KEGG" id="gpa:GPA_17300"/>
<dbReference type="UniPathway" id="UPA00053">
    <property type="reaction ID" value="UER00086"/>
</dbReference>
<dbReference type="NCBIfam" id="NF003805">
    <property type="entry name" value="PRK05395.1-2"/>
    <property type="match status" value="1"/>
</dbReference>
<evidence type="ECO:0000256" key="9">
    <source>
        <dbReference type="PIRSR" id="PIRSR001399-1"/>
    </source>
</evidence>
<feature type="binding site" evidence="8 10">
    <location>
        <position position="113"/>
    </location>
    <ligand>
        <name>substrate</name>
    </ligand>
</feature>